<reference evidence="1" key="1">
    <citation type="journal article" date="2018" name="Genome Biol.">
        <title>SKESA: strategic k-mer extension for scrupulous assemblies.</title>
        <authorList>
            <person name="Souvorov A."/>
            <person name="Agarwala R."/>
            <person name="Lipman D.J."/>
        </authorList>
    </citation>
    <scope>NUCLEOTIDE SEQUENCE</scope>
    <source>
        <strain evidence="1">HN1000</strain>
    </source>
</reference>
<dbReference type="AlphaFoldDB" id="A0AAN5VPU5"/>
<comment type="caution">
    <text evidence="1">The sequence shown here is derived from an EMBL/GenBank/DDBJ whole genome shotgun (WGS) entry which is preliminary data.</text>
</comment>
<reference evidence="1" key="2">
    <citation type="submission" date="2021-06" db="EMBL/GenBank/DDBJ databases">
        <authorList>
            <consortium name="NCBI Pathogen Detection Project"/>
        </authorList>
    </citation>
    <scope>NUCLEOTIDE SEQUENCE</scope>
    <source>
        <strain evidence="1">HN1000</strain>
    </source>
</reference>
<dbReference type="RefSeq" id="WP_009899268.1">
    <property type="nucleotide sequence ID" value="NZ_FUQT01000003.1"/>
</dbReference>
<name>A0AAN5VPU5_CLODI</name>
<accession>A0AAN5VPU5</accession>
<organism evidence="1 2">
    <name type="scientific">Clostridioides difficile</name>
    <name type="common">Peptoclostridium difficile</name>
    <dbReference type="NCBI Taxonomy" id="1496"/>
    <lineage>
        <taxon>Bacteria</taxon>
        <taxon>Bacillati</taxon>
        <taxon>Bacillota</taxon>
        <taxon>Clostridia</taxon>
        <taxon>Peptostreptococcales</taxon>
        <taxon>Peptostreptococcaceae</taxon>
        <taxon>Clostridioides</taxon>
    </lineage>
</organism>
<proteinExistence type="predicted"/>
<dbReference type="Proteomes" id="UP000878956">
    <property type="component" value="Unassembled WGS sequence"/>
</dbReference>
<sequence length="63" mass="7737">MNENKFNFFIENAKEDMFYSLKEKCNDRKEYKDMFGKRKEACTIYNGKFKKKCNINNCKLFEK</sequence>
<evidence type="ECO:0000313" key="2">
    <source>
        <dbReference type="Proteomes" id="UP000878956"/>
    </source>
</evidence>
<protein>
    <submittedName>
        <fullName evidence="1">Uncharacterized protein</fullName>
    </submittedName>
</protein>
<gene>
    <name evidence="1" type="ORF">KRM00_002018</name>
</gene>
<dbReference type="EMBL" id="DAEPXK010000019">
    <property type="protein sequence ID" value="HBH1542534.1"/>
    <property type="molecule type" value="Genomic_DNA"/>
</dbReference>
<evidence type="ECO:0000313" key="1">
    <source>
        <dbReference type="EMBL" id="HBH1542534.1"/>
    </source>
</evidence>